<protein>
    <submittedName>
        <fullName evidence="1">Uncharacterized protein</fullName>
    </submittedName>
</protein>
<organism evidence="1 2">
    <name type="scientific">Mesorhizobium mediterraneum</name>
    <dbReference type="NCBI Taxonomy" id="43617"/>
    <lineage>
        <taxon>Bacteria</taxon>
        <taxon>Pseudomonadati</taxon>
        <taxon>Pseudomonadota</taxon>
        <taxon>Alphaproteobacteria</taxon>
        <taxon>Hyphomicrobiales</taxon>
        <taxon>Phyllobacteriaceae</taxon>
        <taxon>Mesorhizobium</taxon>
    </lineage>
</organism>
<accession>A0AB36RGR2</accession>
<evidence type="ECO:0000313" key="2">
    <source>
        <dbReference type="Proteomes" id="UP000216215"/>
    </source>
</evidence>
<evidence type="ECO:0000313" key="1">
    <source>
        <dbReference type="EMBL" id="PAQ03771.1"/>
    </source>
</evidence>
<comment type="caution">
    <text evidence="1">The sequence shown here is derived from an EMBL/GenBank/DDBJ whole genome shotgun (WGS) entry which is preliminary data.</text>
</comment>
<sequence>MVLKRILDWHANRQSGLRAASVVEAGAQLRQFKTNMERFLASGGFDAAKMSFDYQVAAFVFTRIDEVLSDAGLVDDIEGGSVLRADMHQRGAITVLVVQGLHMIFAEAFAPTVLSSDDTKRRRAAVLENTLRLVLRVQKDNPDEGLGVLAYGSALYKQVAANDMPLLQSVYDAWAAWFTSDDTSSADKLQSAFHRITAVSRG</sequence>
<dbReference type="AlphaFoldDB" id="A0AB36RGR2"/>
<gene>
    <name evidence="1" type="ORF">CIT25_02940</name>
</gene>
<dbReference type="EMBL" id="NPKI01000007">
    <property type="protein sequence ID" value="PAQ03771.1"/>
    <property type="molecule type" value="Genomic_DNA"/>
</dbReference>
<keyword evidence="2" id="KW-1185">Reference proteome</keyword>
<dbReference type="Proteomes" id="UP000216215">
    <property type="component" value="Unassembled WGS sequence"/>
</dbReference>
<dbReference type="RefSeq" id="WP_095483084.1">
    <property type="nucleotide sequence ID" value="NZ_CP088154.1"/>
</dbReference>
<proteinExistence type="predicted"/>
<name>A0AB36RGR2_9HYPH</name>
<reference evidence="2" key="1">
    <citation type="submission" date="2017-08" db="EMBL/GenBank/DDBJ databases">
        <title>Mesorhizobium wenxinae sp. nov., a novel rhizobial species isolated from root nodules of chickpea (Cicer arietinum L.).</title>
        <authorList>
            <person name="Zhang J."/>
        </authorList>
    </citation>
    <scope>NUCLEOTIDE SEQUENCE [LARGE SCALE GENOMIC DNA]</scope>
    <source>
        <strain evidence="2">USDA 3392</strain>
    </source>
</reference>